<evidence type="ECO:0000313" key="6">
    <source>
        <dbReference type="Proteomes" id="UP000461670"/>
    </source>
</evidence>
<evidence type="ECO:0000256" key="1">
    <source>
        <dbReference type="ARBA" id="ARBA00005233"/>
    </source>
</evidence>
<dbReference type="PRINTS" id="PR00813">
    <property type="entry name" value="BCTERIALGSPG"/>
</dbReference>
<dbReference type="InterPro" id="IPR045584">
    <property type="entry name" value="Pilin-like"/>
</dbReference>
<evidence type="ECO:0000313" key="5">
    <source>
        <dbReference type="EMBL" id="KAF1021741.1"/>
    </source>
</evidence>
<keyword evidence="3" id="KW-0281">Fimbrium</keyword>
<dbReference type="Pfam" id="PF07963">
    <property type="entry name" value="N_methyl"/>
    <property type="match status" value="1"/>
</dbReference>
<dbReference type="InterPro" id="IPR001082">
    <property type="entry name" value="Pilin"/>
</dbReference>
<comment type="similarity">
    <text evidence="1 3">Belongs to the N-Me-Phe pilin family.</text>
</comment>
<sequence>MGTAGQQGFTLIELMIAVALIGVLATVAIPQYQGHVARAQITRVVSETAALRPQAESCLLEGKTNVTFSDNEASASTCLIGATLSNLLGKTGQSEQPPTGYPQIVLADNETRITATFGNTAATALANATVVWVRNASGAWRCQSTVAKRYETSACPAPPAQ</sequence>
<feature type="transmembrane region" description="Helical" evidence="4">
    <location>
        <begin position="12"/>
        <end position="32"/>
    </location>
</feature>
<evidence type="ECO:0000256" key="2">
    <source>
        <dbReference type="ARBA" id="ARBA00022481"/>
    </source>
</evidence>
<dbReference type="Gene3D" id="3.30.700.10">
    <property type="entry name" value="Glycoprotein, Type 4 Pilin"/>
    <property type="match status" value="1"/>
</dbReference>
<dbReference type="Pfam" id="PF00114">
    <property type="entry name" value="Pilin"/>
    <property type="match status" value="1"/>
</dbReference>
<dbReference type="NCBIfam" id="TIGR02532">
    <property type="entry name" value="IV_pilin_GFxxxE"/>
    <property type="match status" value="1"/>
</dbReference>
<gene>
    <name evidence="5" type="primary">fimA</name>
    <name evidence="5" type="ORF">GAK30_01641</name>
</gene>
<reference evidence="6" key="1">
    <citation type="journal article" date="2020" name="MBio">
        <title>Horizontal gene transfer to a defensive symbiont with a reduced genome amongst a multipartite beetle microbiome.</title>
        <authorList>
            <person name="Waterworth S.C."/>
            <person name="Florez L.V."/>
            <person name="Rees E.R."/>
            <person name="Hertweck C."/>
            <person name="Kaltenpoth M."/>
            <person name="Kwan J.C."/>
        </authorList>
    </citation>
    <scope>NUCLEOTIDE SEQUENCE [LARGE SCALE GENOMIC DNA]</scope>
</reference>
<keyword evidence="4" id="KW-0812">Transmembrane</keyword>
<protein>
    <submittedName>
        <fullName evidence="5">Fimbrial protein</fullName>
    </submittedName>
</protein>
<dbReference type="GO" id="GO:0015628">
    <property type="term" value="P:protein secretion by the type II secretion system"/>
    <property type="evidence" value="ECO:0007669"/>
    <property type="project" value="InterPro"/>
</dbReference>
<dbReference type="Proteomes" id="UP000461670">
    <property type="component" value="Unassembled WGS sequence"/>
</dbReference>
<comment type="caution">
    <text evidence="5">The sequence shown here is derived from an EMBL/GenBank/DDBJ whole genome shotgun (WGS) entry which is preliminary data.</text>
</comment>
<keyword evidence="2" id="KW-0488">Methylation</keyword>
<dbReference type="PROSITE" id="PS00409">
    <property type="entry name" value="PROKAR_NTER_METHYL"/>
    <property type="match status" value="1"/>
</dbReference>
<dbReference type="InterPro" id="IPR000983">
    <property type="entry name" value="Bac_GSPG_pilin"/>
</dbReference>
<dbReference type="SUPFAM" id="SSF54523">
    <property type="entry name" value="Pili subunits"/>
    <property type="match status" value="1"/>
</dbReference>
<proteinExistence type="inferred from homology"/>
<keyword evidence="4" id="KW-0472">Membrane</keyword>
<dbReference type="GO" id="GO:0009289">
    <property type="term" value="C:pilus"/>
    <property type="evidence" value="ECO:0007669"/>
    <property type="project" value="InterPro"/>
</dbReference>
<dbReference type="GO" id="GO:0015627">
    <property type="term" value="C:type II protein secretion system complex"/>
    <property type="evidence" value="ECO:0007669"/>
    <property type="project" value="InterPro"/>
</dbReference>
<dbReference type="AlphaFoldDB" id="A0A7V8JQH3"/>
<evidence type="ECO:0000256" key="3">
    <source>
        <dbReference type="RuleBase" id="RU000389"/>
    </source>
</evidence>
<dbReference type="GO" id="GO:0007155">
    <property type="term" value="P:cell adhesion"/>
    <property type="evidence" value="ECO:0007669"/>
    <property type="project" value="InterPro"/>
</dbReference>
<evidence type="ECO:0000256" key="4">
    <source>
        <dbReference type="SAM" id="Phobius"/>
    </source>
</evidence>
<dbReference type="EMBL" id="WNDQ01000018">
    <property type="protein sequence ID" value="KAF1021741.1"/>
    <property type="molecule type" value="Genomic_DNA"/>
</dbReference>
<dbReference type="InterPro" id="IPR012902">
    <property type="entry name" value="N_methyl_site"/>
</dbReference>
<accession>A0A7V8JQH3</accession>
<name>A0A7V8JQH3_9BURK</name>
<organism evidence="5 6">
    <name type="scientific">Paracidovorax wautersii</name>
    <dbReference type="NCBI Taxonomy" id="1177982"/>
    <lineage>
        <taxon>Bacteria</taxon>
        <taxon>Pseudomonadati</taxon>
        <taxon>Pseudomonadota</taxon>
        <taxon>Betaproteobacteria</taxon>
        <taxon>Burkholderiales</taxon>
        <taxon>Comamonadaceae</taxon>
        <taxon>Paracidovorax</taxon>
    </lineage>
</organism>
<keyword evidence="4" id="KW-1133">Transmembrane helix</keyword>